<evidence type="ECO:0000259" key="5">
    <source>
        <dbReference type="PROSITE" id="PS50995"/>
    </source>
</evidence>
<dbReference type="AlphaFoldDB" id="A0A1Y5SJ58"/>
<dbReference type="InterPro" id="IPR036390">
    <property type="entry name" value="WH_DNA-bd_sf"/>
</dbReference>
<dbReference type="EMBL" id="FWFQ01000013">
    <property type="protein sequence ID" value="SLN41358.1"/>
    <property type="molecule type" value="Genomic_DNA"/>
</dbReference>
<dbReference type="PANTHER" id="PTHR42756">
    <property type="entry name" value="TRANSCRIPTIONAL REGULATOR, MARR"/>
    <property type="match status" value="1"/>
</dbReference>
<dbReference type="SMART" id="SM00347">
    <property type="entry name" value="HTH_MARR"/>
    <property type="match status" value="1"/>
</dbReference>
<keyword evidence="2" id="KW-0238">DNA-binding</keyword>
<dbReference type="GO" id="GO:0003700">
    <property type="term" value="F:DNA-binding transcription factor activity"/>
    <property type="evidence" value="ECO:0007669"/>
    <property type="project" value="InterPro"/>
</dbReference>
<reference evidence="6 7" key="1">
    <citation type="submission" date="2017-03" db="EMBL/GenBank/DDBJ databases">
        <authorList>
            <person name="Afonso C.L."/>
            <person name="Miller P.J."/>
            <person name="Scott M.A."/>
            <person name="Spackman E."/>
            <person name="Goraichik I."/>
            <person name="Dimitrov K.M."/>
            <person name="Suarez D.L."/>
            <person name="Swayne D.E."/>
        </authorList>
    </citation>
    <scope>NUCLEOTIDE SEQUENCE [LARGE SCALE GENOMIC DNA]</scope>
    <source>
        <strain evidence="6 7">CECT 7680</strain>
    </source>
</reference>
<dbReference type="Gene3D" id="1.10.10.10">
    <property type="entry name" value="Winged helix-like DNA-binding domain superfamily/Winged helix DNA-binding domain"/>
    <property type="match status" value="1"/>
</dbReference>
<dbReference type="PROSITE" id="PS50995">
    <property type="entry name" value="HTH_MARR_2"/>
    <property type="match status" value="1"/>
</dbReference>
<dbReference type="SUPFAM" id="SSF46785">
    <property type="entry name" value="Winged helix' DNA-binding domain"/>
    <property type="match status" value="1"/>
</dbReference>
<dbReference type="Proteomes" id="UP000193409">
    <property type="component" value="Unassembled WGS sequence"/>
</dbReference>
<proteinExistence type="predicted"/>
<keyword evidence="7" id="KW-1185">Reference proteome</keyword>
<dbReference type="PANTHER" id="PTHR42756:SF1">
    <property type="entry name" value="TRANSCRIPTIONAL REPRESSOR OF EMRAB OPERON"/>
    <property type="match status" value="1"/>
</dbReference>
<dbReference type="PRINTS" id="PR00598">
    <property type="entry name" value="HTHMARR"/>
</dbReference>
<accession>A0A1Y5SJ58</accession>
<evidence type="ECO:0000256" key="4">
    <source>
        <dbReference type="SAM" id="MobiDB-lite"/>
    </source>
</evidence>
<name>A0A1Y5SJ58_9RHOB</name>
<protein>
    <submittedName>
        <fullName evidence="6">Putative HTH-type transcriptional regulator/GBAA_1941/BAS1801</fullName>
    </submittedName>
</protein>
<feature type="domain" description="HTH marR-type" evidence="5">
    <location>
        <begin position="1"/>
        <end position="79"/>
    </location>
</feature>
<organism evidence="6 7">
    <name type="scientific">Pseudoruegeria aquimaris</name>
    <dbReference type="NCBI Taxonomy" id="393663"/>
    <lineage>
        <taxon>Bacteria</taxon>
        <taxon>Pseudomonadati</taxon>
        <taxon>Pseudomonadota</taxon>
        <taxon>Alphaproteobacteria</taxon>
        <taxon>Rhodobacterales</taxon>
        <taxon>Roseobacteraceae</taxon>
        <taxon>Pseudoruegeria</taxon>
    </lineage>
</organism>
<evidence type="ECO:0000256" key="2">
    <source>
        <dbReference type="ARBA" id="ARBA00023125"/>
    </source>
</evidence>
<feature type="region of interest" description="Disordered" evidence="4">
    <location>
        <begin position="1"/>
        <end position="31"/>
    </location>
</feature>
<gene>
    <name evidence="6" type="ORF">PSA7680_02058</name>
</gene>
<evidence type="ECO:0000256" key="3">
    <source>
        <dbReference type="ARBA" id="ARBA00023163"/>
    </source>
</evidence>
<evidence type="ECO:0000313" key="7">
    <source>
        <dbReference type="Proteomes" id="UP000193409"/>
    </source>
</evidence>
<dbReference type="Pfam" id="PF01047">
    <property type="entry name" value="MarR"/>
    <property type="match status" value="1"/>
</dbReference>
<sequence length="95" mass="10140">MVSSGGMTSRLDRLETRGLIERAPNPEDRRGTIVSLTQEGKALAEAVLPELLACQARALSTLNERQQKRLATLLPGVMRSAADGLPEDPDDAAGD</sequence>
<keyword evidence="1" id="KW-0805">Transcription regulation</keyword>
<dbReference type="InterPro" id="IPR000835">
    <property type="entry name" value="HTH_MarR-typ"/>
</dbReference>
<dbReference type="InterPro" id="IPR036388">
    <property type="entry name" value="WH-like_DNA-bd_sf"/>
</dbReference>
<evidence type="ECO:0000256" key="1">
    <source>
        <dbReference type="ARBA" id="ARBA00023015"/>
    </source>
</evidence>
<dbReference type="GO" id="GO:0003677">
    <property type="term" value="F:DNA binding"/>
    <property type="evidence" value="ECO:0007669"/>
    <property type="project" value="UniProtKB-KW"/>
</dbReference>
<keyword evidence="3" id="KW-0804">Transcription</keyword>
<feature type="compositionally biased region" description="Basic and acidic residues" evidence="4">
    <location>
        <begin position="10"/>
        <end position="31"/>
    </location>
</feature>
<evidence type="ECO:0000313" key="6">
    <source>
        <dbReference type="EMBL" id="SLN41358.1"/>
    </source>
</evidence>